<sequence>LPTTTLKRIKDTQDIPKYSLSYVIRVAAHIGLVEETRTSFSLTKIGDRSFLRRWLRLNG</sequence>
<comment type="caution">
    <text evidence="1">The sequence shown here is derived from an EMBL/GenBank/DDBJ whole genome shotgun (WGS) entry which is preliminary data.</text>
</comment>
<dbReference type="Proteomes" id="UP000095767">
    <property type="component" value="Unassembled WGS sequence"/>
</dbReference>
<proteinExistence type="predicted"/>
<dbReference type="EMBL" id="LWDX02073616">
    <property type="protein sequence ID" value="OEL13368.1"/>
    <property type="molecule type" value="Genomic_DNA"/>
</dbReference>
<evidence type="ECO:0000313" key="1">
    <source>
        <dbReference type="EMBL" id="OEL13368.1"/>
    </source>
</evidence>
<accession>A0A1E5UKM1</accession>
<protein>
    <submittedName>
        <fullName evidence="1">Uncharacterized protein</fullName>
    </submittedName>
</protein>
<organism evidence="1 2">
    <name type="scientific">Dichanthelium oligosanthes</name>
    <dbReference type="NCBI Taxonomy" id="888268"/>
    <lineage>
        <taxon>Eukaryota</taxon>
        <taxon>Viridiplantae</taxon>
        <taxon>Streptophyta</taxon>
        <taxon>Embryophyta</taxon>
        <taxon>Tracheophyta</taxon>
        <taxon>Spermatophyta</taxon>
        <taxon>Magnoliopsida</taxon>
        <taxon>Liliopsida</taxon>
        <taxon>Poales</taxon>
        <taxon>Poaceae</taxon>
        <taxon>PACMAD clade</taxon>
        <taxon>Panicoideae</taxon>
        <taxon>Panicodae</taxon>
        <taxon>Paniceae</taxon>
        <taxon>Dichantheliinae</taxon>
        <taxon>Dichanthelium</taxon>
    </lineage>
</organism>
<evidence type="ECO:0000313" key="2">
    <source>
        <dbReference type="Proteomes" id="UP000095767"/>
    </source>
</evidence>
<reference evidence="1 2" key="1">
    <citation type="submission" date="2016-09" db="EMBL/GenBank/DDBJ databases">
        <title>The draft genome of Dichanthelium oligosanthes: A C3 panicoid grass species.</title>
        <authorList>
            <person name="Studer A.J."/>
            <person name="Schnable J.C."/>
            <person name="Brutnell T.P."/>
        </authorList>
    </citation>
    <scope>NUCLEOTIDE SEQUENCE [LARGE SCALE GENOMIC DNA]</scope>
    <source>
        <strain evidence="2">cv. Kellogg 1175</strain>
        <tissue evidence="1">Leaf</tissue>
    </source>
</reference>
<gene>
    <name evidence="1" type="ORF">BAE44_0025613</name>
</gene>
<name>A0A1E5UKM1_9POAL</name>
<keyword evidence="2" id="KW-1185">Reference proteome</keyword>
<dbReference type="AlphaFoldDB" id="A0A1E5UKM1"/>
<feature type="non-terminal residue" evidence="1">
    <location>
        <position position="1"/>
    </location>
</feature>